<sequence length="835" mass="85270">MKPSPSLLHIAQSSALLILLISYPTTAQIIPDNTVNTTVTPNGNINVIEGGTRAGNNLFHSFQEFSIPTGSEAFFNNAFDIRNIFSRVTGRSISNIDGLIRANGIANLFLLNPNGIIFGQNARLNIGGSFLATTANSFKFADGIEFSATNPQTAPLLSVNVPIGLQYGKNAAEIRVQGKGQDLGFATESFDSSLNPLEVLPGKTLTFVGGNVVVDGGILQAPGGRVEIGGITGEGTVGLNADGSLSFPEGVVLSDISITNKAGINVIASGGGSITITGRNLDISGESLLTAGIAAGKGSVDAVAGDISLNASEVINISSSRIENNVNPVDSKGIPSIGNSGDIIIQTGSLYLIDGVLLDSSTFGQGNAGNVKITATDTVSFDGGSRALSAVRKEAIGSAGGIEIITKSLFVTGDSLLATSTLGKGNAGNVKITATDTVSFDGGSRALSSVAEGAIGNGGSIEIITKSLTFTSNAQLVADTDGQGNAGSVKITATDTVSFDVRGAFSTVSEKAIGNGGSIEITAKSLSVTNGALLSSSTLGKGNAGSVKITASDSVSFDGVDSNGYYSGAFSTVETEAIGNGGDIDITTRSLSLTNGAELSATSEGNGAAGNINLKANSIRLSDEAYIIADTVKGQGNITMESQSLIMRRGSNITTNATGKATGGNITINTDVLAALENSDISANAEDSFGGRVIINAQGIFGTKFRPDTTPESDITATSKLGPQFSGTVQINTPEVDPNSGLVNLPENAVDVSRLVPKGCVARRKETGAFYITGNGGFQYRPGDGFVSPLPTGEVRSIPEGNTSNNSQLNERLIEAQGVYQLENGEMVLGWECPK</sequence>
<dbReference type="InterPro" id="IPR008638">
    <property type="entry name" value="FhaB/CdiA-like_TPS"/>
</dbReference>
<dbReference type="OrthoDB" id="433405at2"/>
<protein>
    <recommendedName>
        <fullName evidence="2">Filamentous haemagglutinin FhaB/tRNA nuclease CdiA-like TPS domain-containing protein</fullName>
    </recommendedName>
</protein>
<dbReference type="Proteomes" id="UP000185860">
    <property type="component" value="Unassembled WGS sequence"/>
</dbReference>
<proteinExistence type="predicted"/>
<gene>
    <name evidence="3" type="ORF">NIES2119_10830</name>
</gene>
<dbReference type="InterPro" id="IPR011050">
    <property type="entry name" value="Pectin_lyase_fold/virulence"/>
</dbReference>
<dbReference type="InterPro" id="IPR012334">
    <property type="entry name" value="Pectin_lyas_fold"/>
</dbReference>
<accession>A0A1U7ILI7</accession>
<dbReference type="EMBL" id="MRCE01000009">
    <property type="protein sequence ID" value="OKH38050.1"/>
    <property type="molecule type" value="Genomic_DNA"/>
</dbReference>
<dbReference type="Gene3D" id="2.160.20.10">
    <property type="entry name" value="Single-stranded right-handed beta-helix, Pectin lyase-like"/>
    <property type="match status" value="3"/>
</dbReference>
<feature type="signal peptide" evidence="1">
    <location>
        <begin position="1"/>
        <end position="27"/>
    </location>
</feature>
<name>A0A1U7ILI7_9CYAN</name>
<reference evidence="3 4" key="1">
    <citation type="submission" date="2016-11" db="EMBL/GenBank/DDBJ databases">
        <title>Draft Genome Sequences of Nine Cyanobacterial Strains from Diverse Habitats.</title>
        <authorList>
            <person name="Zhu T."/>
            <person name="Hou S."/>
            <person name="Lu X."/>
            <person name="Hess W.R."/>
        </authorList>
    </citation>
    <scope>NUCLEOTIDE SEQUENCE [LARGE SCALE GENOMIC DNA]</scope>
    <source>
        <strain evidence="3 4">IAM M-71</strain>
    </source>
</reference>
<dbReference type="SUPFAM" id="SSF51126">
    <property type="entry name" value="Pectin lyase-like"/>
    <property type="match status" value="3"/>
</dbReference>
<dbReference type="NCBIfam" id="TIGR01901">
    <property type="entry name" value="adhes_NPXG"/>
    <property type="match status" value="1"/>
</dbReference>
<evidence type="ECO:0000256" key="1">
    <source>
        <dbReference type="SAM" id="SignalP"/>
    </source>
</evidence>
<organism evidence="3 4">
    <name type="scientific">[Phormidium ambiguum] IAM M-71</name>
    <dbReference type="NCBI Taxonomy" id="454136"/>
    <lineage>
        <taxon>Bacteria</taxon>
        <taxon>Bacillati</taxon>
        <taxon>Cyanobacteriota</taxon>
        <taxon>Cyanophyceae</taxon>
        <taxon>Oscillatoriophycideae</taxon>
        <taxon>Aerosakkonematales</taxon>
        <taxon>Aerosakkonemataceae</taxon>
        <taxon>Floridanema</taxon>
    </lineage>
</organism>
<comment type="caution">
    <text evidence="3">The sequence shown here is derived from an EMBL/GenBank/DDBJ whole genome shotgun (WGS) entry which is preliminary data.</text>
</comment>
<evidence type="ECO:0000313" key="3">
    <source>
        <dbReference type="EMBL" id="OKH38050.1"/>
    </source>
</evidence>
<dbReference type="RefSeq" id="WP_073593488.1">
    <property type="nucleotide sequence ID" value="NZ_MRCE01000009.1"/>
</dbReference>
<feature type="chain" id="PRO_5012301582" description="Filamentous haemagglutinin FhaB/tRNA nuclease CdiA-like TPS domain-containing protein" evidence="1">
    <location>
        <begin position="28"/>
        <end position="835"/>
    </location>
</feature>
<feature type="domain" description="Filamentous haemagglutinin FhaB/tRNA nuclease CdiA-like TPS" evidence="2">
    <location>
        <begin position="30"/>
        <end position="141"/>
    </location>
</feature>
<evidence type="ECO:0000313" key="4">
    <source>
        <dbReference type="Proteomes" id="UP000185860"/>
    </source>
</evidence>
<dbReference type="STRING" id="454136.NIES2119_10830"/>
<dbReference type="Pfam" id="PF05860">
    <property type="entry name" value="TPS"/>
    <property type="match status" value="1"/>
</dbReference>
<dbReference type="AlphaFoldDB" id="A0A1U7ILI7"/>
<keyword evidence="1" id="KW-0732">Signal</keyword>
<dbReference type="SMART" id="SM00912">
    <property type="entry name" value="Haemagg_act"/>
    <property type="match status" value="1"/>
</dbReference>
<evidence type="ECO:0000259" key="2">
    <source>
        <dbReference type="SMART" id="SM00912"/>
    </source>
</evidence>